<sequence>MHDLIDSHGFDNGQLDPRGGRCILGCCQQCLVSPSVLCLRRRSKGDRFYWWCSGYRQHCCRWCSSHSRQEDPTSLLDCTAEGIDCQ</sequence>
<accession>A0A915JQ09</accession>
<dbReference type="WBParaSite" id="nRc.2.0.1.t28344-RA">
    <property type="protein sequence ID" value="nRc.2.0.1.t28344-RA"/>
    <property type="gene ID" value="nRc.2.0.1.g28344"/>
</dbReference>
<organism evidence="1 2">
    <name type="scientific">Romanomermis culicivorax</name>
    <name type="common">Nematode worm</name>
    <dbReference type="NCBI Taxonomy" id="13658"/>
    <lineage>
        <taxon>Eukaryota</taxon>
        <taxon>Metazoa</taxon>
        <taxon>Ecdysozoa</taxon>
        <taxon>Nematoda</taxon>
        <taxon>Enoplea</taxon>
        <taxon>Dorylaimia</taxon>
        <taxon>Mermithida</taxon>
        <taxon>Mermithoidea</taxon>
        <taxon>Mermithidae</taxon>
        <taxon>Romanomermis</taxon>
    </lineage>
</organism>
<reference evidence="2" key="1">
    <citation type="submission" date="2022-11" db="UniProtKB">
        <authorList>
            <consortium name="WormBaseParasite"/>
        </authorList>
    </citation>
    <scope>IDENTIFICATION</scope>
</reference>
<name>A0A915JQ09_ROMCU</name>
<evidence type="ECO:0000313" key="2">
    <source>
        <dbReference type="WBParaSite" id="nRc.2.0.1.t28344-RA"/>
    </source>
</evidence>
<keyword evidence="1" id="KW-1185">Reference proteome</keyword>
<evidence type="ECO:0000313" key="1">
    <source>
        <dbReference type="Proteomes" id="UP000887565"/>
    </source>
</evidence>
<dbReference type="Proteomes" id="UP000887565">
    <property type="component" value="Unplaced"/>
</dbReference>
<dbReference type="AlphaFoldDB" id="A0A915JQ09"/>
<proteinExistence type="predicted"/>
<protein>
    <submittedName>
        <fullName evidence="2">Uncharacterized protein</fullName>
    </submittedName>
</protein>